<keyword evidence="1" id="KW-0472">Membrane</keyword>
<reference evidence="2" key="1">
    <citation type="journal article" date="2014" name="Int. J. Syst. Evol. Microbiol.">
        <title>Complete genome sequence of Corynebacterium casei LMG S-19264T (=DSM 44701T), isolated from a smear-ripened cheese.</title>
        <authorList>
            <consortium name="US DOE Joint Genome Institute (JGI-PGF)"/>
            <person name="Walter F."/>
            <person name="Albersmeier A."/>
            <person name="Kalinowski J."/>
            <person name="Ruckert C."/>
        </authorList>
    </citation>
    <scope>NUCLEOTIDE SEQUENCE</scope>
    <source>
        <strain evidence="2">JCM 3313</strain>
    </source>
</reference>
<proteinExistence type="predicted"/>
<evidence type="ECO:0000313" key="2">
    <source>
        <dbReference type="EMBL" id="GGP79375.1"/>
    </source>
</evidence>
<feature type="transmembrane region" description="Helical" evidence="1">
    <location>
        <begin position="142"/>
        <end position="163"/>
    </location>
</feature>
<feature type="transmembrane region" description="Helical" evidence="1">
    <location>
        <begin position="12"/>
        <end position="30"/>
    </location>
</feature>
<sequence>MTWLTLRQFRLSAISVAALLTVVAAVLVVVGRPIASPEPPGLTPDYSTYYYMAIIALYLLPAIIGAFWGAPMISREVENGTHRLVWNQSVTRTRWLLNKMGIGALAAVVAMGLLSVLVMWWSSPIDTIATENGPAGLPIAPMVFGARGVVPLAYAIFAFALGITASALLRRTVPAIAVTLVVFTAFQVMTLNLVRPNLIPPVRETHHFASGTSLFHYAGSESPYQLRVPDPTHSWVLEQQTVDRAGNPVQFPAWFGGCVFPDVSTDNLGARRTPETAEESVKRRDECFDRLNAEGYQQLVSHHPNSRFWALQGAESAFYLVLAALLAWFALRWTRRRIS</sequence>
<name>A0A918EHU6_9PSEU</name>
<dbReference type="Pfam" id="PF12679">
    <property type="entry name" value="ABC2_membrane_2"/>
    <property type="match status" value="1"/>
</dbReference>
<evidence type="ECO:0000313" key="3">
    <source>
        <dbReference type="Proteomes" id="UP000639606"/>
    </source>
</evidence>
<dbReference type="AlphaFoldDB" id="A0A918EHU6"/>
<dbReference type="RefSeq" id="WP_189226839.1">
    <property type="nucleotide sequence ID" value="NZ_BMRG01000019.1"/>
</dbReference>
<dbReference type="EMBL" id="BMRG01000019">
    <property type="protein sequence ID" value="GGP79375.1"/>
    <property type="molecule type" value="Genomic_DNA"/>
</dbReference>
<dbReference type="Proteomes" id="UP000639606">
    <property type="component" value="Unassembled WGS sequence"/>
</dbReference>
<feature type="transmembrane region" description="Helical" evidence="1">
    <location>
        <begin position="102"/>
        <end position="122"/>
    </location>
</feature>
<feature type="transmembrane region" description="Helical" evidence="1">
    <location>
        <begin position="50"/>
        <end position="70"/>
    </location>
</feature>
<keyword evidence="1" id="KW-0812">Transmembrane</keyword>
<accession>A0A918EHU6</accession>
<protein>
    <submittedName>
        <fullName evidence="2">Transporter</fullName>
    </submittedName>
</protein>
<dbReference type="GO" id="GO:0140359">
    <property type="term" value="F:ABC-type transporter activity"/>
    <property type="evidence" value="ECO:0007669"/>
    <property type="project" value="InterPro"/>
</dbReference>
<gene>
    <name evidence="2" type="ORF">GCM10010185_61580</name>
</gene>
<dbReference type="GO" id="GO:0005886">
    <property type="term" value="C:plasma membrane"/>
    <property type="evidence" value="ECO:0007669"/>
    <property type="project" value="UniProtKB-SubCell"/>
</dbReference>
<comment type="caution">
    <text evidence="2">The sequence shown here is derived from an EMBL/GenBank/DDBJ whole genome shotgun (WGS) entry which is preliminary data.</text>
</comment>
<organism evidence="2 3">
    <name type="scientific">Saccharothrix coeruleofusca</name>
    <dbReference type="NCBI Taxonomy" id="33919"/>
    <lineage>
        <taxon>Bacteria</taxon>
        <taxon>Bacillati</taxon>
        <taxon>Actinomycetota</taxon>
        <taxon>Actinomycetes</taxon>
        <taxon>Pseudonocardiales</taxon>
        <taxon>Pseudonocardiaceae</taxon>
        <taxon>Saccharothrix</taxon>
    </lineage>
</organism>
<keyword evidence="3" id="KW-1185">Reference proteome</keyword>
<keyword evidence="1" id="KW-1133">Transmembrane helix</keyword>
<evidence type="ECO:0000256" key="1">
    <source>
        <dbReference type="SAM" id="Phobius"/>
    </source>
</evidence>
<reference evidence="2" key="2">
    <citation type="submission" date="2020-09" db="EMBL/GenBank/DDBJ databases">
        <authorList>
            <person name="Sun Q."/>
            <person name="Ohkuma M."/>
        </authorList>
    </citation>
    <scope>NUCLEOTIDE SEQUENCE</scope>
    <source>
        <strain evidence="2">JCM 3313</strain>
    </source>
</reference>
<feature type="transmembrane region" description="Helical" evidence="1">
    <location>
        <begin position="309"/>
        <end position="331"/>
    </location>
</feature>
<feature type="transmembrane region" description="Helical" evidence="1">
    <location>
        <begin position="175"/>
        <end position="194"/>
    </location>
</feature>